<dbReference type="InterPro" id="IPR006680">
    <property type="entry name" value="Amidohydro-rel"/>
</dbReference>
<keyword evidence="7" id="KW-1185">Reference proteome</keyword>
<feature type="binding site" evidence="4">
    <location>
        <position position="288"/>
    </location>
    <ligand>
        <name>Zn(2+)</name>
        <dbReference type="ChEBI" id="CHEBI:29105"/>
    </ligand>
</feature>
<comment type="catalytic activity">
    <reaction evidence="4">
        <text>S-adenosyl-L-homocysteine + H2O + H(+) = S-inosyl-L-homocysteine + NH4(+)</text>
        <dbReference type="Rhea" id="RHEA:20716"/>
        <dbReference type="ChEBI" id="CHEBI:15377"/>
        <dbReference type="ChEBI" id="CHEBI:15378"/>
        <dbReference type="ChEBI" id="CHEBI:28938"/>
        <dbReference type="ChEBI" id="CHEBI:57856"/>
        <dbReference type="ChEBI" id="CHEBI:57985"/>
        <dbReference type="EC" id="3.5.4.28"/>
    </reaction>
</comment>
<dbReference type="Gene3D" id="3.20.20.140">
    <property type="entry name" value="Metal-dependent hydrolases"/>
    <property type="match status" value="1"/>
</dbReference>
<comment type="cofactor">
    <cofactor evidence="4">
        <name>Zn(2+)</name>
        <dbReference type="ChEBI" id="CHEBI:29105"/>
    </cofactor>
    <text evidence="4">Binds 1 zinc ion per subunit.</text>
</comment>
<evidence type="ECO:0000259" key="5">
    <source>
        <dbReference type="Pfam" id="PF01979"/>
    </source>
</evidence>
<feature type="domain" description="Amidohydrolase-related" evidence="5">
    <location>
        <begin position="46"/>
        <end position="390"/>
    </location>
</feature>
<accession>A0A5S9ILC1</accession>
<feature type="binding site" evidence="4">
    <location>
        <position position="55"/>
    </location>
    <ligand>
        <name>Zn(2+)</name>
        <dbReference type="ChEBI" id="CHEBI:29105"/>
    </ligand>
</feature>
<dbReference type="EC" id="3.5.4.31" evidence="4"/>
<name>A0A5S9ILC1_UABAM</name>
<comment type="function">
    <text evidence="4">Catalyzes the deamination of 5-methylthioadenosine and S-adenosyl-L-homocysteine into 5-methylthioinosine and S-inosyl-L-homocysteine, respectively. Is also able to deaminate adenosine.</text>
</comment>
<dbReference type="HAMAP" id="MF_01281">
    <property type="entry name" value="MTA_SAH_deamin"/>
    <property type="match status" value="1"/>
</dbReference>
<evidence type="ECO:0000256" key="1">
    <source>
        <dbReference type="ARBA" id="ARBA00022723"/>
    </source>
</evidence>
<evidence type="ECO:0000256" key="2">
    <source>
        <dbReference type="ARBA" id="ARBA00022801"/>
    </source>
</evidence>
<dbReference type="Proteomes" id="UP000326354">
    <property type="component" value="Chromosome"/>
</dbReference>
<dbReference type="InterPro" id="IPR011059">
    <property type="entry name" value="Metal-dep_hydrolase_composite"/>
</dbReference>
<dbReference type="InterPro" id="IPR023512">
    <property type="entry name" value="Deaminase_MtaD/DadD"/>
</dbReference>
<dbReference type="InterPro" id="IPR032466">
    <property type="entry name" value="Metal_Hydrolase"/>
</dbReference>
<gene>
    <name evidence="4" type="primary">mtaD</name>
    <name evidence="6" type="ORF">UABAM_02348</name>
</gene>
<evidence type="ECO:0000256" key="4">
    <source>
        <dbReference type="HAMAP-Rule" id="MF_01281"/>
    </source>
</evidence>
<comment type="catalytic activity">
    <reaction evidence="4">
        <text>S-methyl-5'-thioadenosine + H2O + H(+) = S-methyl-5'-thioinosine + NH4(+)</text>
        <dbReference type="Rhea" id="RHEA:25025"/>
        <dbReference type="ChEBI" id="CHEBI:15377"/>
        <dbReference type="ChEBI" id="CHEBI:15378"/>
        <dbReference type="ChEBI" id="CHEBI:17509"/>
        <dbReference type="ChEBI" id="CHEBI:28938"/>
        <dbReference type="ChEBI" id="CHEBI:48595"/>
        <dbReference type="EC" id="3.5.4.31"/>
    </reaction>
</comment>
<dbReference type="SUPFAM" id="SSF51338">
    <property type="entry name" value="Composite domain of metallo-dependent hydrolases"/>
    <property type="match status" value="1"/>
</dbReference>
<keyword evidence="1 4" id="KW-0479">Metal-binding</keyword>
<comment type="caution">
    <text evidence="4">Lacks conserved residue(s) required for the propagation of feature annotation.</text>
</comment>
<dbReference type="CDD" id="cd01298">
    <property type="entry name" value="ATZ_TRZ_like"/>
    <property type="match status" value="1"/>
</dbReference>
<comment type="similarity">
    <text evidence="4">Belongs to the metallo-dependent hydrolases superfamily. MTA/SAH deaminase family.</text>
</comment>
<dbReference type="Pfam" id="PF01979">
    <property type="entry name" value="Amidohydro_1"/>
    <property type="match status" value="1"/>
</dbReference>
<dbReference type="PANTHER" id="PTHR43794">
    <property type="entry name" value="AMINOHYDROLASE SSNA-RELATED"/>
    <property type="match status" value="1"/>
</dbReference>
<reference evidence="6 7" key="1">
    <citation type="submission" date="2019-08" db="EMBL/GenBank/DDBJ databases">
        <title>Complete genome sequence of Candidatus Uab amorphum.</title>
        <authorList>
            <person name="Shiratori T."/>
            <person name="Suzuki S."/>
            <person name="Kakizawa Y."/>
            <person name="Ishida K."/>
        </authorList>
    </citation>
    <scope>NUCLEOTIDE SEQUENCE [LARGE SCALE GENOMIC DNA]</scope>
    <source>
        <strain evidence="6 7">SRT547</strain>
    </source>
</reference>
<keyword evidence="3 4" id="KW-0862">Zinc</keyword>
<dbReference type="GO" id="GO:0090614">
    <property type="term" value="F:5'-methylthioadenosine deaminase activity"/>
    <property type="evidence" value="ECO:0007669"/>
    <property type="project" value="UniProtKB-UniRule"/>
</dbReference>
<dbReference type="SUPFAM" id="SSF51556">
    <property type="entry name" value="Metallo-dependent hydrolases"/>
    <property type="match status" value="1"/>
</dbReference>
<proteinExistence type="inferred from homology"/>
<organism evidence="6 7">
    <name type="scientific">Uabimicrobium amorphum</name>
    <dbReference type="NCBI Taxonomy" id="2596890"/>
    <lineage>
        <taxon>Bacteria</taxon>
        <taxon>Pseudomonadati</taxon>
        <taxon>Planctomycetota</taxon>
        <taxon>Candidatus Uabimicrobiia</taxon>
        <taxon>Candidatus Uabimicrobiales</taxon>
        <taxon>Candidatus Uabimicrobiaceae</taxon>
        <taxon>Candidatus Uabimicrobium</taxon>
    </lineage>
</organism>
<evidence type="ECO:0000313" key="7">
    <source>
        <dbReference type="Proteomes" id="UP000326354"/>
    </source>
</evidence>
<feature type="binding site" evidence="4">
    <location>
        <position position="172"/>
    </location>
    <ligand>
        <name>substrate</name>
    </ligand>
</feature>
<dbReference type="InterPro" id="IPR050287">
    <property type="entry name" value="MTA/SAH_deaminase"/>
</dbReference>
<dbReference type="FunFam" id="3.20.20.140:FF:000014">
    <property type="entry name" value="5-methylthioadenosine/S-adenosylhomocysteine deaminase"/>
    <property type="match status" value="1"/>
</dbReference>
<protein>
    <recommendedName>
        <fullName evidence="4">5-methylthioadenosine/S-adenosylhomocysteine deaminase</fullName>
        <shortName evidence="4">MTA/SAH deaminase</shortName>
        <ecNumber evidence="4">3.5.4.28</ecNumber>
        <ecNumber evidence="4">3.5.4.31</ecNumber>
    </recommendedName>
</protein>
<dbReference type="GO" id="GO:0050270">
    <property type="term" value="F:S-adenosylhomocysteine deaminase activity"/>
    <property type="evidence" value="ECO:0007669"/>
    <property type="project" value="UniProtKB-UniRule"/>
</dbReference>
<feature type="binding site" evidence="4">
    <location>
        <position position="288"/>
    </location>
    <ligand>
        <name>substrate</name>
    </ligand>
</feature>
<evidence type="ECO:0000256" key="3">
    <source>
        <dbReference type="ARBA" id="ARBA00022833"/>
    </source>
</evidence>
<dbReference type="OrthoDB" id="9807210at2"/>
<keyword evidence="2 4" id="KW-0378">Hydrolase</keyword>
<dbReference type="EMBL" id="AP019860">
    <property type="protein sequence ID" value="BBM83993.1"/>
    <property type="molecule type" value="Genomic_DNA"/>
</dbReference>
<dbReference type="PANTHER" id="PTHR43794:SF11">
    <property type="entry name" value="AMIDOHYDROLASE-RELATED DOMAIN-CONTAINING PROTEIN"/>
    <property type="match status" value="1"/>
</dbReference>
<dbReference type="RefSeq" id="WP_151968173.1">
    <property type="nucleotide sequence ID" value="NZ_AP019860.1"/>
</dbReference>
<sequence length="416" mass="47021">MDLGIENVVVNGQQANIYVEGNKIAYIGQEQKQAQRTINGKDKAAVASIVNGHTHAAMTLFRGYGDDMKLQEWLEQKIWPMEAKLTPEEIYWGTKLACLEMIKCGVTLFNDMYWHNREAVKAVEEMGMRAFISEVFIDIPGMQQESCEEKAQRALDDFQNYSSRIHLALGPHAIYTCEPDTLKFIASFAKKHNLPVHFHLSETQKEIDDCVAKHGKRPVPYLDDLGFLHSNLFAAHCVWLDNEELDLLAKHQVKIIHNPIANFKLAVNELLPYPGIKDRDLKFCLGTDGCASNNNLDIFEEIKFAALVHKWKINDPTIMNCNEIWSHATKTAHEMFGVNAGEVSEGKYADFLLVDLNHPQMVPCHNLVSNLVYAGNGSIVDTVICDGKIVMENRHIPGEEEIISQAKKVTEKLFSR</sequence>
<dbReference type="AlphaFoldDB" id="A0A5S9ILC1"/>
<dbReference type="GO" id="GO:0046872">
    <property type="term" value="F:metal ion binding"/>
    <property type="evidence" value="ECO:0007669"/>
    <property type="project" value="UniProtKB-KW"/>
</dbReference>
<feature type="binding site" evidence="4">
    <location>
        <position position="53"/>
    </location>
    <ligand>
        <name>Zn(2+)</name>
        <dbReference type="ChEBI" id="CHEBI:29105"/>
    </ligand>
</feature>
<dbReference type="Gene3D" id="2.30.40.10">
    <property type="entry name" value="Urease, subunit C, domain 1"/>
    <property type="match status" value="1"/>
</dbReference>
<feature type="binding site" evidence="4">
    <location>
        <position position="202"/>
    </location>
    <ligand>
        <name>substrate</name>
    </ligand>
</feature>
<evidence type="ECO:0000313" key="6">
    <source>
        <dbReference type="EMBL" id="BBM83993.1"/>
    </source>
</evidence>
<feature type="binding site" evidence="4">
    <location>
        <position position="199"/>
    </location>
    <ligand>
        <name>Zn(2+)</name>
        <dbReference type="ChEBI" id="CHEBI:29105"/>
    </ligand>
</feature>
<dbReference type="KEGG" id="uam:UABAM_02348"/>
<feature type="binding site" evidence="4">
    <location>
        <position position="82"/>
    </location>
    <ligand>
        <name>substrate</name>
    </ligand>
</feature>
<dbReference type="EC" id="3.5.4.28" evidence="4"/>